<feature type="transmembrane region" description="Helical" evidence="4">
    <location>
        <begin position="76"/>
        <end position="94"/>
    </location>
</feature>
<dbReference type="SUPFAM" id="SSF103473">
    <property type="entry name" value="MFS general substrate transporter"/>
    <property type="match status" value="1"/>
</dbReference>
<feature type="transmembrane region" description="Helical" evidence="4">
    <location>
        <begin position="165"/>
        <end position="183"/>
    </location>
</feature>
<reference evidence="6 7" key="1">
    <citation type="submission" date="2019-06" db="EMBL/GenBank/DDBJ databases">
        <title>Quisquiliibacterium sp. nov., isolated from a maize field.</title>
        <authorList>
            <person name="Lin S.-Y."/>
            <person name="Tsai C.-F."/>
            <person name="Young C.-C."/>
        </authorList>
    </citation>
    <scope>NUCLEOTIDE SEQUENCE [LARGE SCALE GENOMIC DNA]</scope>
    <source>
        <strain evidence="6 7">CC-CFT501</strain>
    </source>
</reference>
<comment type="caution">
    <text evidence="6">The sequence shown here is derived from an EMBL/GenBank/DDBJ whole genome shotgun (WGS) entry which is preliminary data.</text>
</comment>
<dbReference type="GO" id="GO:0022857">
    <property type="term" value="F:transmembrane transporter activity"/>
    <property type="evidence" value="ECO:0007669"/>
    <property type="project" value="InterPro"/>
</dbReference>
<dbReference type="Proteomes" id="UP000321548">
    <property type="component" value="Unassembled WGS sequence"/>
</dbReference>
<keyword evidence="2 4" id="KW-1133">Transmembrane helix</keyword>
<dbReference type="RefSeq" id="WP_147702728.1">
    <property type="nucleotide sequence ID" value="NZ_VDUY01000001.1"/>
</dbReference>
<evidence type="ECO:0000259" key="5">
    <source>
        <dbReference type="PROSITE" id="PS50850"/>
    </source>
</evidence>
<dbReference type="OrthoDB" id="7066727at2"/>
<dbReference type="Gene3D" id="1.20.1250.20">
    <property type="entry name" value="MFS general substrate transporter like domains"/>
    <property type="match status" value="2"/>
</dbReference>
<dbReference type="InterPro" id="IPR011701">
    <property type="entry name" value="MFS"/>
</dbReference>
<sequence>MKGFYGWRMVIAGSALQFLQGGLMMQAFGAYVAVLTTERGWSKTALSGAAALQSVESALIGPALGWLVDRVGEHRLIQLGIVIFGLGLIAMGSVDTLAGFYGAVLLVALGSSLAGYFTINIALIHWFERQRARALSSAGLGLALGGLFVPVVAASITAFGWRATAIGSGVLAIAIGWPLARVFRGRPDALGMRIDGASAQTAAATDAPAPTHTDVTPGLTARQALRTGAFWLLSAGHGIALFAVTSVNVHAITHIKEGLGYSVAQASLVITLMTGAQIGGVLLGMAAGDRYDKRWICAACMLGHGFGLLMLTYANGSVMLAAFALLHGTAWGLRGPLMQAIRADYFGRRSIGMIMGLSSVVIAVGQVGGPLVAGAFADLTGDYRLGYTLLAVLALGGSFAFLLARPPALPGVPAAR</sequence>
<dbReference type="EMBL" id="VDUY01000001">
    <property type="protein sequence ID" value="TXL68588.1"/>
    <property type="molecule type" value="Genomic_DNA"/>
</dbReference>
<keyword evidence="7" id="KW-1185">Reference proteome</keyword>
<evidence type="ECO:0000313" key="7">
    <source>
        <dbReference type="Proteomes" id="UP000321548"/>
    </source>
</evidence>
<feature type="transmembrane region" description="Helical" evidence="4">
    <location>
        <begin position="139"/>
        <end position="159"/>
    </location>
</feature>
<gene>
    <name evidence="6" type="ORF">FHP08_02585</name>
</gene>
<keyword evidence="1 4" id="KW-0812">Transmembrane</keyword>
<feature type="transmembrane region" description="Helical" evidence="4">
    <location>
        <begin position="45"/>
        <end position="64"/>
    </location>
</feature>
<evidence type="ECO:0000256" key="3">
    <source>
        <dbReference type="ARBA" id="ARBA00023136"/>
    </source>
</evidence>
<feature type="transmembrane region" description="Helical" evidence="4">
    <location>
        <begin position="263"/>
        <end position="283"/>
    </location>
</feature>
<dbReference type="PANTHER" id="PTHR11360">
    <property type="entry name" value="MONOCARBOXYLATE TRANSPORTER"/>
    <property type="match status" value="1"/>
</dbReference>
<evidence type="ECO:0000313" key="6">
    <source>
        <dbReference type="EMBL" id="TXL68588.1"/>
    </source>
</evidence>
<dbReference type="InterPro" id="IPR020846">
    <property type="entry name" value="MFS_dom"/>
</dbReference>
<proteinExistence type="predicted"/>
<evidence type="ECO:0000256" key="4">
    <source>
        <dbReference type="SAM" id="Phobius"/>
    </source>
</evidence>
<feature type="transmembrane region" description="Helical" evidence="4">
    <location>
        <begin position="100"/>
        <end position="127"/>
    </location>
</feature>
<feature type="transmembrane region" description="Helical" evidence="4">
    <location>
        <begin position="385"/>
        <end position="404"/>
    </location>
</feature>
<dbReference type="PROSITE" id="PS50850">
    <property type="entry name" value="MFS"/>
    <property type="match status" value="1"/>
</dbReference>
<feature type="transmembrane region" description="Helical" evidence="4">
    <location>
        <begin position="229"/>
        <end position="251"/>
    </location>
</feature>
<protein>
    <submittedName>
        <fullName evidence="6">MFS transporter</fullName>
    </submittedName>
</protein>
<dbReference type="PANTHER" id="PTHR11360:SF290">
    <property type="entry name" value="MONOCARBOXYLATE MFS PERMEASE"/>
    <property type="match status" value="1"/>
</dbReference>
<feature type="transmembrane region" description="Helical" evidence="4">
    <location>
        <begin position="350"/>
        <end position="373"/>
    </location>
</feature>
<keyword evidence="3 4" id="KW-0472">Membrane</keyword>
<dbReference type="Pfam" id="PF07690">
    <property type="entry name" value="MFS_1"/>
    <property type="match status" value="1"/>
</dbReference>
<evidence type="ECO:0000256" key="2">
    <source>
        <dbReference type="ARBA" id="ARBA00022989"/>
    </source>
</evidence>
<name>A0A5C8P5K1_9BURK</name>
<dbReference type="InterPro" id="IPR050327">
    <property type="entry name" value="Proton-linked_MCT"/>
</dbReference>
<dbReference type="AlphaFoldDB" id="A0A5C8P5K1"/>
<feature type="domain" description="Major facilitator superfamily (MFS) profile" evidence="5">
    <location>
        <begin position="10"/>
        <end position="409"/>
    </location>
</feature>
<organism evidence="6 7">
    <name type="scientific">Zeimonas arvi</name>
    <dbReference type="NCBI Taxonomy" id="2498847"/>
    <lineage>
        <taxon>Bacteria</taxon>
        <taxon>Pseudomonadati</taxon>
        <taxon>Pseudomonadota</taxon>
        <taxon>Betaproteobacteria</taxon>
        <taxon>Burkholderiales</taxon>
        <taxon>Burkholderiaceae</taxon>
        <taxon>Zeimonas</taxon>
    </lineage>
</organism>
<accession>A0A5C8P5K1</accession>
<dbReference type="InterPro" id="IPR036259">
    <property type="entry name" value="MFS_trans_sf"/>
</dbReference>
<evidence type="ECO:0000256" key="1">
    <source>
        <dbReference type="ARBA" id="ARBA00022692"/>
    </source>
</evidence>